<dbReference type="InterPro" id="IPR005900">
    <property type="entry name" value="6-phosphogluconolactonase_DevB"/>
</dbReference>
<dbReference type="EMBL" id="FNPF01000002">
    <property type="protein sequence ID" value="SDX98520.1"/>
    <property type="molecule type" value="Genomic_DNA"/>
</dbReference>
<dbReference type="InterPro" id="IPR037171">
    <property type="entry name" value="NagB/RpiA_transferase-like"/>
</dbReference>
<keyword evidence="7" id="KW-0378">Hydrolase</keyword>
<dbReference type="EC" id="3.1.1.31" evidence="5 7"/>
<evidence type="ECO:0000256" key="3">
    <source>
        <dbReference type="ARBA" id="ARBA00004961"/>
    </source>
</evidence>
<comment type="catalytic activity">
    <reaction evidence="1 7">
        <text>6-phospho-D-glucono-1,5-lactone + H2O = 6-phospho-D-gluconate + H(+)</text>
        <dbReference type="Rhea" id="RHEA:12556"/>
        <dbReference type="ChEBI" id="CHEBI:15377"/>
        <dbReference type="ChEBI" id="CHEBI:15378"/>
        <dbReference type="ChEBI" id="CHEBI:57955"/>
        <dbReference type="ChEBI" id="CHEBI:58759"/>
        <dbReference type="EC" id="3.1.1.31"/>
    </reaction>
</comment>
<sequence length="225" mass="24307">MTHEFIAYSDREALVIALAGRLASDLRGQLSRQDRVALALPGGTSPGPVFDDLCGVDLAWDRVDVLLTDERWVSEDSPRSNTRLLRERLMVDKAAAAHLLPLYRDDMDCDAAAEALADRIEPVLPLGVVLMGMGTDRHTASIFPGADRLDEALSPRAPTLVPMRAPGADEPRVTLSAQVLNGALCKHVLIFGRDKREALEGARGLKSTDAPINAVLDGATVHWAE</sequence>
<evidence type="ECO:0000256" key="7">
    <source>
        <dbReference type="RuleBase" id="RU365095"/>
    </source>
</evidence>
<dbReference type="STRING" id="321339.SAMN05444340_102173"/>
<dbReference type="GO" id="GO:0006098">
    <property type="term" value="P:pentose-phosphate shunt"/>
    <property type="evidence" value="ECO:0007669"/>
    <property type="project" value="UniProtKB-UniPathway"/>
</dbReference>
<evidence type="ECO:0000256" key="6">
    <source>
        <dbReference type="ARBA" id="ARBA00020337"/>
    </source>
</evidence>
<evidence type="ECO:0000256" key="2">
    <source>
        <dbReference type="ARBA" id="ARBA00002681"/>
    </source>
</evidence>
<dbReference type="SUPFAM" id="SSF100950">
    <property type="entry name" value="NagB/RpiA/CoA transferase-like"/>
    <property type="match status" value="1"/>
</dbReference>
<evidence type="ECO:0000256" key="4">
    <source>
        <dbReference type="ARBA" id="ARBA00010662"/>
    </source>
</evidence>
<accession>A0A1H3G640</accession>
<dbReference type="GO" id="GO:0017057">
    <property type="term" value="F:6-phosphogluconolactonase activity"/>
    <property type="evidence" value="ECO:0007669"/>
    <property type="project" value="UniProtKB-UniRule"/>
</dbReference>
<dbReference type="InterPro" id="IPR039104">
    <property type="entry name" value="6PGL"/>
</dbReference>
<evidence type="ECO:0000313" key="10">
    <source>
        <dbReference type="Proteomes" id="UP000199286"/>
    </source>
</evidence>
<evidence type="ECO:0000313" key="9">
    <source>
        <dbReference type="EMBL" id="SDX98520.1"/>
    </source>
</evidence>
<dbReference type="Pfam" id="PF01182">
    <property type="entry name" value="Glucosamine_iso"/>
    <property type="match status" value="1"/>
</dbReference>
<evidence type="ECO:0000256" key="1">
    <source>
        <dbReference type="ARBA" id="ARBA00000832"/>
    </source>
</evidence>
<comment type="function">
    <text evidence="2 7">Hydrolysis of 6-phosphogluconolactone to 6-phosphogluconate.</text>
</comment>
<keyword evidence="10" id="KW-1185">Reference proteome</keyword>
<dbReference type="UniPathway" id="UPA00115">
    <property type="reaction ID" value="UER00409"/>
</dbReference>
<dbReference type="AlphaFoldDB" id="A0A1H3G640"/>
<protein>
    <recommendedName>
        <fullName evidence="6 7">6-phosphogluconolactonase</fullName>
        <shortName evidence="7">6PGL</shortName>
        <ecNumber evidence="5 7">3.1.1.31</ecNumber>
    </recommendedName>
</protein>
<comment type="pathway">
    <text evidence="3 7">Carbohydrate degradation; pentose phosphate pathway; D-ribulose 5-phosphate from D-glucose 6-phosphate (oxidative stage): step 2/3.</text>
</comment>
<dbReference type="Proteomes" id="UP000199286">
    <property type="component" value="Unassembled WGS sequence"/>
</dbReference>
<feature type="domain" description="Glucosamine/galactosamine-6-phosphate isomerase" evidence="8">
    <location>
        <begin position="10"/>
        <end position="223"/>
    </location>
</feature>
<evidence type="ECO:0000259" key="8">
    <source>
        <dbReference type="Pfam" id="PF01182"/>
    </source>
</evidence>
<dbReference type="OrthoDB" id="9810967at2"/>
<dbReference type="InterPro" id="IPR006148">
    <property type="entry name" value="Glc/Gal-6P_isomerase"/>
</dbReference>
<gene>
    <name evidence="7" type="primary">pgl</name>
    <name evidence="9" type="ORF">SAMN05444340_102173</name>
</gene>
<organism evidence="9 10">
    <name type="scientific">Citreimonas salinaria</name>
    <dbReference type="NCBI Taxonomy" id="321339"/>
    <lineage>
        <taxon>Bacteria</taxon>
        <taxon>Pseudomonadati</taxon>
        <taxon>Pseudomonadota</taxon>
        <taxon>Alphaproteobacteria</taxon>
        <taxon>Rhodobacterales</taxon>
        <taxon>Roseobacteraceae</taxon>
        <taxon>Citreimonas</taxon>
    </lineage>
</organism>
<reference evidence="9 10" key="1">
    <citation type="submission" date="2016-10" db="EMBL/GenBank/DDBJ databases">
        <authorList>
            <person name="de Groot N.N."/>
        </authorList>
    </citation>
    <scope>NUCLEOTIDE SEQUENCE [LARGE SCALE GENOMIC DNA]</scope>
    <source>
        <strain evidence="9 10">DSM 26880</strain>
    </source>
</reference>
<evidence type="ECO:0000256" key="5">
    <source>
        <dbReference type="ARBA" id="ARBA00013198"/>
    </source>
</evidence>
<dbReference type="Gene3D" id="3.40.50.1360">
    <property type="match status" value="1"/>
</dbReference>
<dbReference type="GO" id="GO:0005975">
    <property type="term" value="P:carbohydrate metabolic process"/>
    <property type="evidence" value="ECO:0007669"/>
    <property type="project" value="UniProtKB-UniRule"/>
</dbReference>
<dbReference type="PANTHER" id="PTHR11054">
    <property type="entry name" value="6-PHOSPHOGLUCONOLACTONASE"/>
    <property type="match status" value="1"/>
</dbReference>
<proteinExistence type="inferred from homology"/>
<dbReference type="NCBIfam" id="TIGR01198">
    <property type="entry name" value="pgl"/>
    <property type="match status" value="1"/>
</dbReference>
<name>A0A1H3G640_9RHOB</name>
<dbReference type="PANTHER" id="PTHR11054:SF0">
    <property type="entry name" value="6-PHOSPHOGLUCONOLACTONASE"/>
    <property type="match status" value="1"/>
</dbReference>
<dbReference type="RefSeq" id="WP_089879729.1">
    <property type="nucleotide sequence ID" value="NZ_FNPF01000002.1"/>
</dbReference>
<comment type="similarity">
    <text evidence="4 7">Belongs to the glucosamine/galactosamine-6-phosphate isomerase family. 6-phosphogluconolactonase subfamily.</text>
</comment>
<dbReference type="CDD" id="cd01400">
    <property type="entry name" value="6PGL"/>
    <property type="match status" value="1"/>
</dbReference>